<dbReference type="InterPro" id="IPR029045">
    <property type="entry name" value="ClpP/crotonase-like_dom_sf"/>
</dbReference>
<name>A0A368XV88_9BURK</name>
<evidence type="ECO:0000256" key="3">
    <source>
        <dbReference type="ARBA" id="ARBA00023239"/>
    </source>
</evidence>
<accession>A0A368XV88</accession>
<dbReference type="Gene3D" id="1.10.12.10">
    <property type="entry name" value="Lyase 2-enoyl-coa Hydratase, Chain A, domain 2"/>
    <property type="match status" value="1"/>
</dbReference>
<evidence type="ECO:0000313" key="6">
    <source>
        <dbReference type="Proteomes" id="UP000252884"/>
    </source>
</evidence>
<dbReference type="InterPro" id="IPR018376">
    <property type="entry name" value="Enoyl-CoA_hyd/isom_CS"/>
</dbReference>
<dbReference type="PANTHER" id="PTHR11941:SF169">
    <property type="entry name" value="(7AS)-7A-METHYL-1,5-DIOXO-2,3,5,6,7,7A-HEXAHYDRO-1H-INDENE-CARBOXYL-COA HYDROLASE"/>
    <property type="match status" value="1"/>
</dbReference>
<dbReference type="RefSeq" id="WP_114469379.1">
    <property type="nucleotide sequence ID" value="NZ_QPJK01000005.1"/>
</dbReference>
<dbReference type="Pfam" id="PF00378">
    <property type="entry name" value="ECH_1"/>
    <property type="match status" value="1"/>
</dbReference>
<keyword evidence="3" id="KW-0456">Lyase</keyword>
<dbReference type="PANTHER" id="PTHR11941">
    <property type="entry name" value="ENOYL-COA HYDRATASE-RELATED"/>
    <property type="match status" value="1"/>
</dbReference>
<organism evidence="5 6">
    <name type="scientific">Pseudorhodoferax soli</name>
    <dbReference type="NCBI Taxonomy" id="545864"/>
    <lineage>
        <taxon>Bacteria</taxon>
        <taxon>Pseudomonadati</taxon>
        <taxon>Pseudomonadota</taxon>
        <taxon>Betaproteobacteria</taxon>
        <taxon>Burkholderiales</taxon>
        <taxon>Comamonadaceae</taxon>
    </lineage>
</organism>
<dbReference type="PROSITE" id="PS00166">
    <property type="entry name" value="ENOYL_COA_HYDRATASE"/>
    <property type="match status" value="1"/>
</dbReference>
<evidence type="ECO:0000256" key="2">
    <source>
        <dbReference type="ARBA" id="ARBA00023098"/>
    </source>
</evidence>
<dbReference type="EMBL" id="QPJK01000005">
    <property type="protein sequence ID" value="RCW70447.1"/>
    <property type="molecule type" value="Genomic_DNA"/>
</dbReference>
<dbReference type="GO" id="GO:0016829">
    <property type="term" value="F:lyase activity"/>
    <property type="evidence" value="ECO:0007669"/>
    <property type="project" value="UniProtKB-KW"/>
</dbReference>
<keyword evidence="2" id="KW-0443">Lipid metabolism</keyword>
<dbReference type="Proteomes" id="UP000252884">
    <property type="component" value="Unassembled WGS sequence"/>
</dbReference>
<comment type="similarity">
    <text evidence="1 4">Belongs to the enoyl-CoA hydratase/isomerase family.</text>
</comment>
<dbReference type="NCBIfam" id="NF046063">
    <property type="entry name" value="oxepin_alt"/>
    <property type="match status" value="1"/>
</dbReference>
<dbReference type="InterPro" id="IPR014748">
    <property type="entry name" value="Enoyl-CoA_hydra_C"/>
</dbReference>
<evidence type="ECO:0000256" key="1">
    <source>
        <dbReference type="ARBA" id="ARBA00005254"/>
    </source>
</evidence>
<evidence type="ECO:0000313" key="5">
    <source>
        <dbReference type="EMBL" id="RCW70447.1"/>
    </source>
</evidence>
<dbReference type="OrthoDB" id="9797151at2"/>
<dbReference type="SUPFAM" id="SSF52096">
    <property type="entry name" value="ClpP/crotonase"/>
    <property type="match status" value="1"/>
</dbReference>
<dbReference type="AlphaFoldDB" id="A0A368XV88"/>
<dbReference type="GO" id="GO:0006635">
    <property type="term" value="P:fatty acid beta-oxidation"/>
    <property type="evidence" value="ECO:0007669"/>
    <property type="project" value="TreeGrafter"/>
</dbReference>
<dbReference type="CDD" id="cd06558">
    <property type="entry name" value="crotonase-like"/>
    <property type="match status" value="1"/>
</dbReference>
<dbReference type="Gene3D" id="3.90.226.10">
    <property type="entry name" value="2-enoyl-CoA Hydratase, Chain A, domain 1"/>
    <property type="match status" value="1"/>
</dbReference>
<proteinExistence type="inferred from homology"/>
<reference evidence="5 6" key="1">
    <citation type="submission" date="2018-07" db="EMBL/GenBank/DDBJ databases">
        <title>Genomic Encyclopedia of Type Strains, Phase IV (KMG-IV): sequencing the most valuable type-strain genomes for metagenomic binning, comparative biology and taxonomic classification.</title>
        <authorList>
            <person name="Goeker M."/>
        </authorList>
    </citation>
    <scope>NUCLEOTIDE SEQUENCE [LARGE SCALE GENOMIC DNA]</scope>
    <source>
        <strain evidence="5 6">DSM 21634</strain>
    </source>
</reference>
<protein>
    <submittedName>
        <fullName evidence="5">Short chain enoyl-CoA hydratase /enoyl-CoA hydratase</fullName>
    </submittedName>
</protein>
<gene>
    <name evidence="5" type="ORF">DES41_105390</name>
</gene>
<comment type="caution">
    <text evidence="5">The sequence shown here is derived from an EMBL/GenBank/DDBJ whole genome shotgun (WGS) entry which is preliminary data.</text>
</comment>
<keyword evidence="6" id="KW-1185">Reference proteome</keyword>
<dbReference type="NCBIfam" id="NF005700">
    <property type="entry name" value="PRK07511.1"/>
    <property type="match status" value="1"/>
</dbReference>
<dbReference type="InterPro" id="IPR001753">
    <property type="entry name" value="Enoyl-CoA_hydra/iso"/>
</dbReference>
<evidence type="ECO:0000256" key="4">
    <source>
        <dbReference type="RuleBase" id="RU003707"/>
    </source>
</evidence>
<sequence length="261" mass="27450">MAAQLLHERRGRVLLLTISQPALRNALHPSLYPEAAQHFRDAAKDESLGAIVLCGDGAHFCGGGDLRRLQQQRTQAEAGQLQILDALHDWVEAMRACPVPVIAAVEGAAAGGGFSVALGCDLIVAAEDARFVMSYVRIGLSPDGGGSDALARALPPQAALELLLDGDVATAQRLHALGLVNRIAPPGQAVATALAWAERLAAGPRAAQQRIKQLVHAARGRGHRAQLDAERDAFVASLYGPEAGEGIAAFLDKRKPTYHAP</sequence>